<sequence>MRLALHPSLTALTSPHAVVSLWAAHQEDGAVPAVNPSVPENAWVLRSDRSVRVLSMSLGDCRFVGALQTGATLGAATAMAADPGDGTDAGFDLTRCLAVLLREQVVTGITIATRT</sequence>
<dbReference type="EMBL" id="CP020371">
    <property type="protein sequence ID" value="AUB85266.1"/>
    <property type="molecule type" value="Genomic_DNA"/>
</dbReference>
<accession>A0A2K8UI51</accession>
<evidence type="ECO:0000313" key="1">
    <source>
        <dbReference type="EMBL" id="AUB85266.1"/>
    </source>
</evidence>
<keyword evidence="2" id="KW-1185">Reference proteome</keyword>
<keyword evidence="1" id="KW-0614">Plasmid</keyword>
<evidence type="ECO:0000313" key="2">
    <source>
        <dbReference type="Proteomes" id="UP000232638"/>
    </source>
</evidence>
<name>A0A2K8UI51_9GAMM</name>
<dbReference type="OrthoDB" id="4146344at2"/>
<dbReference type="AlphaFoldDB" id="A0A2K8UI51"/>
<reference evidence="1 2" key="1">
    <citation type="submission" date="2017-03" db="EMBL/GenBank/DDBJ databases">
        <title>Complete genome sequence of Candidatus 'Thiodictyon syntrophicum' sp. nov. strain Cad16T, a photolithoautotroph purple sulfur bacterium isolated from an alpine meromictic lake.</title>
        <authorList>
            <person name="Luedin S.M."/>
            <person name="Pothier J.F."/>
            <person name="Danza F."/>
            <person name="Storelli N."/>
            <person name="Wittwer M."/>
            <person name="Tonolla M."/>
        </authorList>
    </citation>
    <scope>NUCLEOTIDE SEQUENCE [LARGE SCALE GENOMIC DNA]</scope>
    <source>
        <strain evidence="1 2">Cad16T</strain>
        <plasmid evidence="2">Plasmid pts417</plasmid>
    </source>
</reference>
<geneLocation type="plasmid" evidence="2">
    <name>pts417</name>
</geneLocation>
<gene>
    <name evidence="1" type="ORF">THSYN_30640</name>
</gene>
<dbReference type="Proteomes" id="UP000232638">
    <property type="component" value="Plasmid pTs417"/>
</dbReference>
<protein>
    <submittedName>
        <fullName evidence="1">Uncharacterized protein</fullName>
    </submittedName>
</protein>
<dbReference type="RefSeq" id="WP_100922902.1">
    <property type="nucleotide sequence ID" value="NZ_CP020371.1"/>
</dbReference>
<organism evidence="1 2">
    <name type="scientific">Candidatus Thiodictyon syntrophicum</name>
    <dbReference type="NCBI Taxonomy" id="1166950"/>
    <lineage>
        <taxon>Bacteria</taxon>
        <taxon>Pseudomonadati</taxon>
        <taxon>Pseudomonadota</taxon>
        <taxon>Gammaproteobacteria</taxon>
        <taxon>Chromatiales</taxon>
        <taxon>Chromatiaceae</taxon>
        <taxon>Thiodictyon</taxon>
    </lineage>
</organism>
<dbReference type="KEGG" id="tsy:THSYN_30640"/>
<proteinExistence type="predicted"/>